<dbReference type="AlphaFoldDB" id="T1AR82"/>
<dbReference type="SUPFAM" id="SSF56425">
    <property type="entry name" value="Succinate dehydrogenase/fumarate reductase flavoprotein, catalytic domain"/>
    <property type="match status" value="1"/>
</dbReference>
<proteinExistence type="inferred from homology"/>
<dbReference type="Gene3D" id="1.20.58.100">
    <property type="entry name" value="Fumarate reductase/succinate dehydrogenase flavoprotein-like, C-terminal domain"/>
    <property type="match status" value="1"/>
</dbReference>
<protein>
    <recommendedName>
        <fullName evidence="4">L-aspartate oxidase</fullName>
        <ecNumber evidence="4">1.4.3.16</ecNumber>
    </recommendedName>
</protein>
<dbReference type="EC" id="1.4.3.16" evidence="4"/>
<evidence type="ECO:0000256" key="1">
    <source>
        <dbReference type="ARBA" id="ARBA00001974"/>
    </source>
</evidence>
<dbReference type="Pfam" id="PF00890">
    <property type="entry name" value="FAD_binding_2"/>
    <property type="match status" value="1"/>
</dbReference>
<dbReference type="PANTHER" id="PTHR42716">
    <property type="entry name" value="L-ASPARTATE OXIDASE"/>
    <property type="match status" value="1"/>
</dbReference>
<feature type="region of interest" description="Disordered" evidence="9">
    <location>
        <begin position="490"/>
        <end position="516"/>
    </location>
</feature>
<evidence type="ECO:0000256" key="9">
    <source>
        <dbReference type="SAM" id="MobiDB-lite"/>
    </source>
</evidence>
<dbReference type="PRINTS" id="PR00368">
    <property type="entry name" value="FADPNR"/>
</dbReference>
<feature type="domain" description="FAD-dependent oxidoreductase 2 FAD-binding" evidence="10">
    <location>
        <begin position="9"/>
        <end position="378"/>
    </location>
</feature>
<evidence type="ECO:0000256" key="5">
    <source>
        <dbReference type="ARBA" id="ARBA00022630"/>
    </source>
</evidence>
<comment type="similarity">
    <text evidence="3">Belongs to the FAD-dependent oxidoreductase 2 family. NadB subfamily.</text>
</comment>
<dbReference type="InterPro" id="IPR003953">
    <property type="entry name" value="FAD-dep_OxRdtase_2_FAD-bd"/>
</dbReference>
<feature type="domain" description="Fumarate reductase/succinate dehydrogenase flavoprotein-like C-terminal" evidence="11">
    <location>
        <begin position="425"/>
        <end position="503"/>
    </location>
</feature>
<dbReference type="InterPro" id="IPR015939">
    <property type="entry name" value="Fum_Rdtase/Succ_DH_flav-like_C"/>
</dbReference>
<dbReference type="UniPathway" id="UPA00253">
    <property type="reaction ID" value="UER00326"/>
</dbReference>
<dbReference type="EMBL" id="AUZY01009168">
    <property type="protein sequence ID" value="EQD43234.1"/>
    <property type="molecule type" value="Genomic_DNA"/>
</dbReference>
<evidence type="ECO:0000256" key="4">
    <source>
        <dbReference type="ARBA" id="ARBA00012173"/>
    </source>
</evidence>
<dbReference type="SUPFAM" id="SSF46977">
    <property type="entry name" value="Succinate dehydrogenase/fumarate reductase flavoprotein C-terminal domain"/>
    <property type="match status" value="1"/>
</dbReference>
<organism evidence="12">
    <name type="scientific">mine drainage metagenome</name>
    <dbReference type="NCBI Taxonomy" id="410659"/>
    <lineage>
        <taxon>unclassified sequences</taxon>
        <taxon>metagenomes</taxon>
        <taxon>ecological metagenomes</taxon>
    </lineage>
</organism>
<evidence type="ECO:0000256" key="7">
    <source>
        <dbReference type="ARBA" id="ARBA00022827"/>
    </source>
</evidence>
<keyword evidence="7" id="KW-0274">FAD</keyword>
<dbReference type="Pfam" id="PF02910">
    <property type="entry name" value="Succ_DH_flav_C"/>
    <property type="match status" value="1"/>
</dbReference>
<dbReference type="PANTHER" id="PTHR42716:SF2">
    <property type="entry name" value="L-ASPARTATE OXIDASE, CHLOROPLASTIC"/>
    <property type="match status" value="1"/>
</dbReference>
<keyword evidence="5" id="KW-0285">Flavoprotein</keyword>
<keyword evidence="8 12" id="KW-0560">Oxidoreductase</keyword>
<dbReference type="GO" id="GO:0008734">
    <property type="term" value="F:L-aspartate oxidase activity"/>
    <property type="evidence" value="ECO:0007669"/>
    <property type="project" value="UniProtKB-EC"/>
</dbReference>
<evidence type="ECO:0000259" key="10">
    <source>
        <dbReference type="Pfam" id="PF00890"/>
    </source>
</evidence>
<accession>T1AR82</accession>
<name>T1AR82_9ZZZZ</name>
<reference evidence="12" key="1">
    <citation type="submission" date="2013-08" db="EMBL/GenBank/DDBJ databases">
        <authorList>
            <person name="Mendez C."/>
            <person name="Richter M."/>
            <person name="Ferrer M."/>
            <person name="Sanchez J."/>
        </authorList>
    </citation>
    <scope>NUCLEOTIDE SEQUENCE</scope>
</reference>
<evidence type="ECO:0000259" key="11">
    <source>
        <dbReference type="Pfam" id="PF02910"/>
    </source>
</evidence>
<evidence type="ECO:0000256" key="3">
    <source>
        <dbReference type="ARBA" id="ARBA00008562"/>
    </source>
</evidence>
<comment type="caution">
    <text evidence="12">The sequence shown here is derived from an EMBL/GenBank/DDBJ whole genome shotgun (WGS) entry which is preliminary data.</text>
</comment>
<dbReference type="GO" id="GO:0034628">
    <property type="term" value="P:'de novo' NAD+ biosynthetic process from L-aspartate"/>
    <property type="evidence" value="ECO:0007669"/>
    <property type="project" value="TreeGrafter"/>
</dbReference>
<sequence length="516" mass="56064">MVDLARRPLIVGSGIAGLYVALRCHELGLKPTLVTKARLEESNTRYAQGGIAAAIGSDDSIDLHFADTVRAGAGLVDRPAARLLAHDAPERIADLVRLGVPFDTVHGEIALGQEAAHSRRRILHAGGDATGLSIEETLKRRVLEMGIETRERTVLRELRPSATRRVVATLSDPDGRGVDRLDARPVVLATGGAGSLYRQSSNPSIATGEGVAIAFRAGALVADMEFIQFHPTAFYRRGAPRYLISEALRGEGASLVNADGERFLVSEHRDAELAPRDIVSRAIDREIQRSGHPCVYLDATATPRDRLFARFPSICHFLAAYGIDPSRDRIPVAPVAHYMIGGVRTDLDGRTTLPSVYACGEVASTGVHGANRLGSNSLIEGLVFGERVARTLAKPRAGKPVRTRRTLAIDWPVTPAGPQEEGSFEEVQELLWERVGIIREAVGLESAMREFGRIGASSERRTEAFPSHLSHAALTAYLIARAALTRTESRGAHYRSDHPDPRPEWHLHLGLQRRAT</sequence>
<evidence type="ECO:0000256" key="6">
    <source>
        <dbReference type="ARBA" id="ARBA00022642"/>
    </source>
</evidence>
<comment type="pathway">
    <text evidence="2">Cofactor biosynthesis; NAD(+) biosynthesis; iminoaspartate from L-aspartate (oxidase route): step 1/1.</text>
</comment>
<dbReference type="InterPro" id="IPR027477">
    <property type="entry name" value="Succ_DH/fumarate_Rdtase_cat_sf"/>
</dbReference>
<dbReference type="InterPro" id="IPR037099">
    <property type="entry name" value="Fum_R/Succ_DH_flav-like_C_sf"/>
</dbReference>
<evidence type="ECO:0000313" key="12">
    <source>
        <dbReference type="EMBL" id="EQD43234.1"/>
    </source>
</evidence>
<evidence type="ECO:0000256" key="8">
    <source>
        <dbReference type="ARBA" id="ARBA00023002"/>
    </source>
</evidence>
<dbReference type="Gene3D" id="3.90.700.10">
    <property type="entry name" value="Succinate dehydrogenase/fumarate reductase flavoprotein, catalytic domain"/>
    <property type="match status" value="1"/>
</dbReference>
<dbReference type="InterPro" id="IPR005288">
    <property type="entry name" value="NadB"/>
</dbReference>
<gene>
    <name evidence="12" type="ORF">B1B_13910</name>
</gene>
<reference evidence="12" key="2">
    <citation type="journal article" date="2014" name="ISME J.">
        <title>Microbial stratification in low pH oxic and suboxic macroscopic growths along an acid mine drainage.</title>
        <authorList>
            <person name="Mendez-Garcia C."/>
            <person name="Mesa V."/>
            <person name="Sprenger R.R."/>
            <person name="Richter M."/>
            <person name="Diez M.S."/>
            <person name="Solano J."/>
            <person name="Bargiela R."/>
            <person name="Golyshina O.V."/>
            <person name="Manteca A."/>
            <person name="Ramos J.L."/>
            <person name="Gallego J.R."/>
            <person name="Llorente I."/>
            <person name="Martins Dos Santos V.A."/>
            <person name="Jensen O.N."/>
            <person name="Pelaez A.I."/>
            <person name="Sanchez J."/>
            <person name="Ferrer M."/>
        </authorList>
    </citation>
    <scope>NUCLEOTIDE SEQUENCE</scope>
</reference>
<dbReference type="InterPro" id="IPR036188">
    <property type="entry name" value="FAD/NAD-bd_sf"/>
</dbReference>
<dbReference type="Gene3D" id="3.50.50.60">
    <property type="entry name" value="FAD/NAD(P)-binding domain"/>
    <property type="match status" value="1"/>
</dbReference>
<comment type="cofactor">
    <cofactor evidence="1">
        <name>FAD</name>
        <dbReference type="ChEBI" id="CHEBI:57692"/>
    </cofactor>
</comment>
<dbReference type="NCBIfam" id="TIGR00551">
    <property type="entry name" value="nadB"/>
    <property type="match status" value="1"/>
</dbReference>
<dbReference type="SUPFAM" id="SSF51905">
    <property type="entry name" value="FAD/NAD(P)-binding domain"/>
    <property type="match status" value="1"/>
</dbReference>
<keyword evidence="6" id="KW-0662">Pyridine nucleotide biosynthesis</keyword>
<feature type="compositionally biased region" description="Basic and acidic residues" evidence="9">
    <location>
        <begin position="490"/>
        <end position="507"/>
    </location>
</feature>
<dbReference type="FunFam" id="3.90.700.10:FF:000002">
    <property type="entry name" value="L-aspartate oxidase"/>
    <property type="match status" value="1"/>
</dbReference>
<evidence type="ECO:0000256" key="2">
    <source>
        <dbReference type="ARBA" id="ARBA00004950"/>
    </source>
</evidence>